<feature type="region of interest" description="Disordered" evidence="1">
    <location>
        <begin position="1"/>
        <end position="22"/>
    </location>
</feature>
<dbReference type="Proteomes" id="UP000621560">
    <property type="component" value="Unassembled WGS sequence"/>
</dbReference>
<evidence type="ECO:0000313" key="3">
    <source>
        <dbReference type="EMBL" id="MBD2848198.1"/>
    </source>
</evidence>
<dbReference type="PANTHER" id="PTHR37817:SF1">
    <property type="entry name" value="N-ACETYLTRANSFERASE EIS"/>
    <property type="match status" value="1"/>
</dbReference>
<comment type="caution">
    <text evidence="3">The sequence shown here is derived from an EMBL/GenBank/DDBJ whole genome shotgun (WGS) entry which is preliminary data.</text>
</comment>
<dbReference type="RefSeq" id="WP_190921298.1">
    <property type="nucleotide sequence ID" value="NZ_JACXIZ010000058.1"/>
</dbReference>
<evidence type="ECO:0000256" key="1">
    <source>
        <dbReference type="SAM" id="MobiDB-lite"/>
    </source>
</evidence>
<dbReference type="InterPro" id="IPR025559">
    <property type="entry name" value="Eis_dom"/>
</dbReference>
<dbReference type="SUPFAM" id="SSF55729">
    <property type="entry name" value="Acyl-CoA N-acyltransferases (Nat)"/>
    <property type="match status" value="1"/>
</dbReference>
<dbReference type="InterPro" id="IPR041380">
    <property type="entry name" value="Acetyltransf_17"/>
</dbReference>
<dbReference type="PANTHER" id="PTHR37817">
    <property type="entry name" value="N-ACETYLTRANSFERASE EIS"/>
    <property type="match status" value="1"/>
</dbReference>
<organism evidence="3 4">
    <name type="scientific">Paenibacillus sabuli</name>
    <dbReference type="NCBI Taxonomy" id="2772509"/>
    <lineage>
        <taxon>Bacteria</taxon>
        <taxon>Bacillati</taxon>
        <taxon>Bacillota</taxon>
        <taxon>Bacilli</taxon>
        <taxon>Bacillales</taxon>
        <taxon>Paenibacillaceae</taxon>
        <taxon>Paenibacillus</taxon>
    </lineage>
</organism>
<dbReference type="GO" id="GO:0034069">
    <property type="term" value="F:aminoglycoside N-acetyltransferase activity"/>
    <property type="evidence" value="ECO:0007669"/>
    <property type="project" value="TreeGrafter"/>
</dbReference>
<dbReference type="InterPro" id="IPR000182">
    <property type="entry name" value="GNAT_dom"/>
</dbReference>
<proteinExistence type="predicted"/>
<dbReference type="SUPFAM" id="SSF55718">
    <property type="entry name" value="SCP-like"/>
    <property type="match status" value="1"/>
</dbReference>
<reference evidence="3" key="1">
    <citation type="submission" date="2020-09" db="EMBL/GenBank/DDBJ databases">
        <title>A novel bacterium of genus Paenibacillus, isolated from South China Sea.</title>
        <authorList>
            <person name="Huang H."/>
            <person name="Mo K."/>
            <person name="Hu Y."/>
        </authorList>
    </citation>
    <scope>NUCLEOTIDE SEQUENCE</scope>
    <source>
        <strain evidence="3">IB182496</strain>
    </source>
</reference>
<dbReference type="Gene3D" id="3.30.1050.10">
    <property type="entry name" value="SCP2 sterol-binding domain"/>
    <property type="match status" value="1"/>
</dbReference>
<dbReference type="InterPro" id="IPR036527">
    <property type="entry name" value="SCP2_sterol-bd_dom_sf"/>
</dbReference>
<feature type="domain" description="N-acetyltransferase" evidence="2">
    <location>
        <begin position="63"/>
        <end position="207"/>
    </location>
</feature>
<feature type="compositionally biased region" description="Polar residues" evidence="1">
    <location>
        <begin position="9"/>
        <end position="22"/>
    </location>
</feature>
<dbReference type="EMBL" id="JACXIZ010000058">
    <property type="protein sequence ID" value="MBD2848198.1"/>
    <property type="molecule type" value="Genomic_DNA"/>
</dbReference>
<dbReference type="PROSITE" id="PS51186">
    <property type="entry name" value="GNAT"/>
    <property type="match status" value="1"/>
</dbReference>
<dbReference type="GO" id="GO:0030649">
    <property type="term" value="P:aminoglycoside antibiotic catabolic process"/>
    <property type="evidence" value="ECO:0007669"/>
    <property type="project" value="TreeGrafter"/>
</dbReference>
<gene>
    <name evidence="3" type="ORF">IDH44_23630</name>
</gene>
<keyword evidence="4" id="KW-1185">Reference proteome</keyword>
<dbReference type="Pfam" id="PF13530">
    <property type="entry name" value="SCP2_2"/>
    <property type="match status" value="1"/>
</dbReference>
<dbReference type="InterPro" id="IPR051554">
    <property type="entry name" value="Acetyltransferase_Eis"/>
</dbReference>
<dbReference type="Pfam" id="PF13527">
    <property type="entry name" value="Acetyltransf_9"/>
    <property type="match status" value="1"/>
</dbReference>
<dbReference type="AlphaFoldDB" id="A0A927BZL1"/>
<accession>A0A927BZL1</accession>
<dbReference type="Pfam" id="PF17668">
    <property type="entry name" value="Acetyltransf_17"/>
    <property type="match status" value="1"/>
</dbReference>
<dbReference type="InterPro" id="IPR016181">
    <property type="entry name" value="Acyl_CoA_acyltransferase"/>
</dbReference>
<dbReference type="Gene3D" id="3.40.630.30">
    <property type="match status" value="2"/>
</dbReference>
<sequence>PFSADGTWTAGSWESRTSPSNHAQPLEISVSRGCAFACFGHIFEAHPCLWHNDCIQNEGGAQVEIRNARAEEWELFLALGQYAFQYELSEADQEDWKRRFESLHVWGAFEGESLQAMLIVIPLHMYLQGQSVEMGGVASVATWPEQRRNGAVKRLIQQALQHMRSEGQAWSMLAPFSYGFYRKYGWEMLTEHRTYTLAKTQLPQPQDVGGRVERRPVLNGALAKELSPLYEAYASRYNGTLQRTLEWWETSVFKRKSGQAAIYYNEANEPRGYVVYACKNRNLHVHELVALDEQARRGIWRFLSNHDSMINHLYWSAPMDDRLPAQLPDPRIGQSIEPYFMVRIVDVMGALSDYPFETVSGASSVRCIRLTIEDATCAWNQGVFELTPEAAGSVRVSRASADETDGLNGVSLACDIQTLSVMMSGYLRPFELYRMLRLQGDEEAVRMLEQLIPARPTGMLDFF</sequence>
<name>A0A927BZL1_9BACL</name>
<evidence type="ECO:0000259" key="2">
    <source>
        <dbReference type="PROSITE" id="PS51186"/>
    </source>
</evidence>
<protein>
    <submittedName>
        <fullName evidence="3">GNAT family N-acetyltransferase</fullName>
    </submittedName>
</protein>
<feature type="non-terminal residue" evidence="3">
    <location>
        <position position="1"/>
    </location>
</feature>
<evidence type="ECO:0000313" key="4">
    <source>
        <dbReference type="Proteomes" id="UP000621560"/>
    </source>
</evidence>